<dbReference type="Proteomes" id="UP000019700">
    <property type="component" value="Genome"/>
</dbReference>
<gene>
    <name evidence="1" type="ORF">ISF9_083</name>
</gene>
<protein>
    <submittedName>
        <fullName evidence="1">Uncharacterized protein</fullName>
    </submittedName>
</protein>
<dbReference type="KEGG" id="vg:18938394"/>
<evidence type="ECO:0000313" key="2">
    <source>
        <dbReference type="Proteomes" id="UP000019700"/>
    </source>
</evidence>
<keyword evidence="2" id="KW-1185">Reference proteome</keyword>
<name>W8NWP4_9CAUD</name>
<sequence length="80" mass="8977">MSEWAEALRWGLIRSSIETPGAWIMASGNEPSLGLAEEIESGVFPELRGLDLQVFTRESAPTAEYDHAPNTWEIHVRIRP</sequence>
<dbReference type="EMBL" id="KJ173786">
    <property type="protein sequence ID" value="AHL18553.1"/>
    <property type="molecule type" value="Genomic_DNA"/>
</dbReference>
<accession>W8NWP4</accession>
<proteinExistence type="predicted"/>
<organism evidence="1 2">
    <name type="scientific">Microbacterium phage vB_MoxS-ISF9</name>
    <dbReference type="NCBI Taxonomy" id="1458670"/>
    <lineage>
        <taxon>Viruses</taxon>
        <taxon>Duplodnaviria</taxon>
        <taxon>Heunggongvirae</taxon>
        <taxon>Uroviricota</taxon>
        <taxon>Caudoviricetes</taxon>
        <taxon>Farahnazvirus</taxon>
        <taxon>Farahnazvirus ISF9</taxon>
    </lineage>
</organism>
<evidence type="ECO:0000313" key="1">
    <source>
        <dbReference type="EMBL" id="AHL18553.1"/>
    </source>
</evidence>
<dbReference type="RefSeq" id="YP_009021528.1">
    <property type="nucleotide sequence ID" value="NC_023859.1"/>
</dbReference>
<reference evidence="1 2" key="1">
    <citation type="journal article" date="2014" name="Arch. Virol.">
        <title>Complete genome sequence of a novel phage, vB_MoxS-ISF9, infecting methylotrophic Microbacterium: first report of a virulent Microbacterium phage.</title>
        <authorList>
            <person name="Zamani I."/>
            <person name="Bouzari M."/>
            <person name="Emtiazi G."/>
            <person name="Ghasemi S.M."/>
            <person name="Chang H.I."/>
        </authorList>
    </citation>
    <scope>NUCLEOTIDE SEQUENCE [LARGE SCALE GENOMIC DNA]</scope>
</reference>
<dbReference type="GeneID" id="18938394"/>